<organism evidence="1 2">
    <name type="scientific">Candidatus Hakubella thermalkaliphila</name>
    <dbReference type="NCBI Taxonomy" id="2754717"/>
    <lineage>
        <taxon>Bacteria</taxon>
        <taxon>Bacillati</taxon>
        <taxon>Actinomycetota</taxon>
        <taxon>Actinomycetota incertae sedis</taxon>
        <taxon>Candidatus Hakubellales</taxon>
        <taxon>Candidatus Hakubellaceae</taxon>
        <taxon>Candidatus Hakubella</taxon>
    </lineage>
</organism>
<sequence length="90" mass="9932">IKERTGVKEMIVDANFTSETSEAVGDEQGVSIVPTQVKGRHLSQERLSLTDFRFEGHRIISCPAGHSPLEQIDKAQKSSAYCSLCQRAVQ</sequence>
<proteinExistence type="predicted"/>
<feature type="non-terminal residue" evidence="1">
    <location>
        <position position="1"/>
    </location>
</feature>
<evidence type="ECO:0000313" key="2">
    <source>
        <dbReference type="Proteomes" id="UP000576480"/>
    </source>
</evidence>
<evidence type="ECO:0000313" key="1">
    <source>
        <dbReference type="EMBL" id="GFP36230.1"/>
    </source>
</evidence>
<accession>A0A6V8PVT0</accession>
<reference evidence="1 2" key="1">
    <citation type="journal article" date="2020" name="Front. Microbiol.">
        <title>Single-cell genomics of novel Actinobacteria with the Wood-Ljungdahl pathway discovered in a serpentinizing system.</title>
        <authorList>
            <person name="Merino N."/>
            <person name="Kawai M."/>
            <person name="Boyd E.S."/>
            <person name="Colman D.R."/>
            <person name="McGlynn S.E."/>
            <person name="Nealson K.H."/>
            <person name="Kurokawa K."/>
            <person name="Hongoh Y."/>
        </authorList>
    </citation>
    <scope>NUCLEOTIDE SEQUENCE [LARGE SCALE GENOMIC DNA]</scope>
    <source>
        <strain evidence="1 2">S43</strain>
    </source>
</reference>
<dbReference type="AlphaFoldDB" id="A0A6V8PVT0"/>
<name>A0A6V8PVT0_9ACTN</name>
<gene>
    <name evidence="1" type="ORF">HKBW3S43_02018</name>
</gene>
<comment type="caution">
    <text evidence="1">The sequence shown here is derived from an EMBL/GenBank/DDBJ whole genome shotgun (WGS) entry which is preliminary data.</text>
</comment>
<dbReference type="EMBL" id="BLSB01000500">
    <property type="protein sequence ID" value="GFP36230.1"/>
    <property type="molecule type" value="Genomic_DNA"/>
</dbReference>
<dbReference type="Proteomes" id="UP000576480">
    <property type="component" value="Unassembled WGS sequence"/>
</dbReference>
<protein>
    <submittedName>
        <fullName evidence="1">Uncharacterized protein</fullName>
    </submittedName>
</protein>